<dbReference type="RefSeq" id="WP_273000603.1">
    <property type="nucleotide sequence ID" value="NZ_PEBV01000039.1"/>
</dbReference>
<proteinExistence type="predicted"/>
<gene>
    <name evidence="2" type="ORF">HSCHL_1173</name>
</gene>
<organism evidence="2 3">
    <name type="scientific">Hydrogenibacillus schlegelii</name>
    <name type="common">Bacillus schlegelii</name>
    <dbReference type="NCBI Taxonomy" id="1484"/>
    <lineage>
        <taxon>Bacteria</taxon>
        <taxon>Bacillati</taxon>
        <taxon>Bacillota</taxon>
        <taxon>Bacilli</taxon>
        <taxon>Bacillales</taxon>
        <taxon>Bacillales Family X. Incertae Sedis</taxon>
        <taxon>Hydrogenibacillus</taxon>
    </lineage>
</organism>
<dbReference type="Proteomes" id="UP000244180">
    <property type="component" value="Unassembled WGS sequence"/>
</dbReference>
<feature type="domain" description="Transposase InsH N-terminal" evidence="1">
    <location>
        <begin position="19"/>
        <end position="66"/>
    </location>
</feature>
<dbReference type="Pfam" id="PF05598">
    <property type="entry name" value="DUF772"/>
    <property type="match status" value="1"/>
</dbReference>
<protein>
    <submittedName>
        <fullName evidence="2">Transposase</fullName>
    </submittedName>
</protein>
<name>A0A2T5G6J4_HYDSH</name>
<evidence type="ECO:0000259" key="1">
    <source>
        <dbReference type="Pfam" id="PF05598"/>
    </source>
</evidence>
<dbReference type="EMBL" id="PEBV01000039">
    <property type="protein sequence ID" value="PTQ51800.1"/>
    <property type="molecule type" value="Genomic_DNA"/>
</dbReference>
<dbReference type="AlphaFoldDB" id="A0A2T5G6J4"/>
<evidence type="ECO:0000313" key="2">
    <source>
        <dbReference type="EMBL" id="PTQ51800.1"/>
    </source>
</evidence>
<comment type="caution">
    <text evidence="2">The sequence shown here is derived from an EMBL/GenBank/DDBJ whole genome shotgun (WGS) entry which is preliminary data.</text>
</comment>
<accession>A0A2T5G6J4</accession>
<evidence type="ECO:0000313" key="3">
    <source>
        <dbReference type="Proteomes" id="UP000244180"/>
    </source>
</evidence>
<dbReference type="InterPro" id="IPR008490">
    <property type="entry name" value="Transposase_InsH_N"/>
</dbReference>
<sequence length="67" mass="8037">MRPRRWTSHQPKLFQHIDMESLVPHNHILRQIDRVLDFSAIHEWVAPLYSERTGRPAVDPELVMRII</sequence>
<reference evidence="2 3" key="1">
    <citation type="submission" date="2017-08" db="EMBL/GenBank/DDBJ databases">
        <title>Burning lignite coal seam in the remote Altai Mountains harbors a hydrogen-driven thermophilic microbial community.</title>
        <authorList>
            <person name="Kadnikov V.V."/>
            <person name="Mardanov A.V."/>
            <person name="Ivasenko D."/>
            <person name="Beletsky A.V."/>
            <person name="Karnachuk O.V."/>
            <person name="Ravin N.V."/>
        </authorList>
    </citation>
    <scope>NUCLEOTIDE SEQUENCE [LARGE SCALE GENOMIC DNA]</scope>
    <source>
        <strain evidence="2">AL33</strain>
    </source>
</reference>